<dbReference type="RefSeq" id="WP_134488069.1">
    <property type="nucleotide sequence ID" value="NZ_CP139089.1"/>
</dbReference>
<proteinExistence type="predicted"/>
<evidence type="ECO:0000256" key="1">
    <source>
        <dbReference type="ARBA" id="ARBA00022729"/>
    </source>
</evidence>
<reference evidence="5 6" key="1">
    <citation type="submission" date="2019-03" db="EMBL/GenBank/DDBJ databases">
        <authorList>
            <person name="Kox A.R. M."/>
        </authorList>
    </citation>
    <scope>NUCLEOTIDE SEQUENCE [LARGE SCALE GENOMIC DNA]</scope>
    <source>
        <strain evidence="5">MTUNDRAET4 annotated genome</strain>
    </source>
</reference>
<dbReference type="OrthoDB" id="8238074at2"/>
<keyword evidence="2" id="KW-0574">Periplasm</keyword>
<evidence type="ECO:0000256" key="2">
    <source>
        <dbReference type="ARBA" id="ARBA00022764"/>
    </source>
</evidence>
<sequence length="96" mass="10867">MKKRILAAIILGTGFAPIAHAQVKVDMSLITCKQLLESPEERMPFITAWMAGYFSATQDRSTVDMRYLERNTKVATDYCKNHPSETLMDVIKKTAK</sequence>
<keyword evidence="3" id="KW-0143">Chaperone</keyword>
<evidence type="ECO:0000313" key="6">
    <source>
        <dbReference type="Proteomes" id="UP000294360"/>
    </source>
</evidence>
<evidence type="ECO:0000313" key="5">
    <source>
        <dbReference type="EMBL" id="VFU08183.1"/>
    </source>
</evidence>
<dbReference type="InterPro" id="IPR010486">
    <property type="entry name" value="HNS-dep_expression_A/B"/>
</dbReference>
<evidence type="ECO:0000256" key="3">
    <source>
        <dbReference type="ARBA" id="ARBA00023186"/>
    </source>
</evidence>
<feature type="chain" id="PRO_5020199292" description="Acid stress chaperone HdeB" evidence="4">
    <location>
        <begin position="22"/>
        <end position="96"/>
    </location>
</feature>
<evidence type="ECO:0008006" key="7">
    <source>
        <dbReference type="Google" id="ProtNLM"/>
    </source>
</evidence>
<evidence type="ECO:0000256" key="4">
    <source>
        <dbReference type="SAM" id="SignalP"/>
    </source>
</evidence>
<dbReference type="AlphaFoldDB" id="A0A4U8Z051"/>
<dbReference type="Gene3D" id="1.10.890.10">
    <property type="entry name" value="HNS-dependent expression A"/>
    <property type="match status" value="1"/>
</dbReference>
<dbReference type="InterPro" id="IPR038303">
    <property type="entry name" value="HdeA/HdeB_sf"/>
</dbReference>
<feature type="signal peptide" evidence="4">
    <location>
        <begin position="1"/>
        <end position="21"/>
    </location>
</feature>
<dbReference type="EMBL" id="LR536450">
    <property type="protein sequence ID" value="VFU08183.1"/>
    <property type="molecule type" value="Genomic_DNA"/>
</dbReference>
<organism evidence="5 6">
    <name type="scientific">Methylocella tundrae</name>
    <dbReference type="NCBI Taxonomy" id="227605"/>
    <lineage>
        <taxon>Bacteria</taxon>
        <taxon>Pseudomonadati</taxon>
        <taxon>Pseudomonadota</taxon>
        <taxon>Alphaproteobacteria</taxon>
        <taxon>Hyphomicrobiales</taxon>
        <taxon>Beijerinckiaceae</taxon>
        <taxon>Methylocella</taxon>
    </lineage>
</organism>
<protein>
    <recommendedName>
        <fullName evidence="7">Acid stress chaperone HdeB</fullName>
    </recommendedName>
</protein>
<name>A0A4U8Z051_METTU</name>
<dbReference type="Pfam" id="PF06411">
    <property type="entry name" value="HdeA"/>
    <property type="match status" value="1"/>
</dbReference>
<accession>A0A4U8Z051</accession>
<dbReference type="Proteomes" id="UP000294360">
    <property type="component" value="Chromosome"/>
</dbReference>
<keyword evidence="1 4" id="KW-0732">Signal</keyword>
<gene>
    <name evidence="5" type="ORF">MTUNDRAET4_1290</name>
</gene>
<dbReference type="KEGG" id="mtun:MTUNDRAET4_1290"/>